<evidence type="ECO:0000256" key="7">
    <source>
        <dbReference type="ARBA" id="ARBA00023160"/>
    </source>
</evidence>
<proteinExistence type="inferred from homology"/>
<keyword evidence="7" id="KW-0275">Fatty acid biosynthesis</keyword>
<comment type="caution">
    <text evidence="10">The sequence shown here is derived from an EMBL/GenBank/DDBJ whole genome shotgun (WGS) entry which is preliminary data.</text>
</comment>
<gene>
    <name evidence="10" type="ORF">HNQ88_002468</name>
</gene>
<comment type="similarity">
    <text evidence="1">Belongs to the acyl-ACP thioesterase family.</text>
</comment>
<name>A0AAE3XP97_9BACT</name>
<keyword evidence="6" id="KW-0443">Lipid metabolism</keyword>
<evidence type="ECO:0000256" key="1">
    <source>
        <dbReference type="ARBA" id="ARBA00006500"/>
    </source>
</evidence>
<dbReference type="InterPro" id="IPR049427">
    <property type="entry name" value="Acyl-ACP_TE_C"/>
</dbReference>
<dbReference type="InterPro" id="IPR045023">
    <property type="entry name" value="FATA/B"/>
</dbReference>
<dbReference type="Proteomes" id="UP001185092">
    <property type="component" value="Unassembled WGS sequence"/>
</dbReference>
<dbReference type="Pfam" id="PF01643">
    <property type="entry name" value="Acyl-ACP_TE"/>
    <property type="match status" value="1"/>
</dbReference>
<evidence type="ECO:0000313" key="11">
    <source>
        <dbReference type="Proteomes" id="UP001185092"/>
    </source>
</evidence>
<dbReference type="AlphaFoldDB" id="A0AAE3XP97"/>
<keyword evidence="2" id="KW-0444">Lipid biosynthesis</keyword>
<evidence type="ECO:0000259" key="9">
    <source>
        <dbReference type="Pfam" id="PF20791"/>
    </source>
</evidence>
<dbReference type="EMBL" id="JAVDQD010000002">
    <property type="protein sequence ID" value="MDR6239431.1"/>
    <property type="molecule type" value="Genomic_DNA"/>
</dbReference>
<evidence type="ECO:0000256" key="3">
    <source>
        <dbReference type="ARBA" id="ARBA00022801"/>
    </source>
</evidence>
<dbReference type="PANTHER" id="PTHR31727">
    <property type="entry name" value="OLEOYL-ACYL CARRIER PROTEIN THIOESTERASE 1, CHLOROPLASTIC"/>
    <property type="match status" value="1"/>
</dbReference>
<evidence type="ECO:0000256" key="2">
    <source>
        <dbReference type="ARBA" id="ARBA00022516"/>
    </source>
</evidence>
<evidence type="ECO:0000256" key="5">
    <source>
        <dbReference type="ARBA" id="ARBA00022946"/>
    </source>
</evidence>
<feature type="domain" description="Acyl-ACP thioesterase-like C-terminal" evidence="9">
    <location>
        <begin position="157"/>
        <end position="244"/>
    </location>
</feature>
<dbReference type="Gene3D" id="3.10.129.10">
    <property type="entry name" value="Hotdog Thioesterase"/>
    <property type="match status" value="2"/>
</dbReference>
<keyword evidence="4" id="KW-0276">Fatty acid metabolism</keyword>
<evidence type="ECO:0000256" key="4">
    <source>
        <dbReference type="ARBA" id="ARBA00022832"/>
    </source>
</evidence>
<dbReference type="Pfam" id="PF20791">
    <property type="entry name" value="Acyl-ACP_TE_C"/>
    <property type="match status" value="1"/>
</dbReference>
<evidence type="ECO:0000259" key="8">
    <source>
        <dbReference type="Pfam" id="PF01643"/>
    </source>
</evidence>
<dbReference type="GO" id="GO:0016297">
    <property type="term" value="F:fatty acyl-[ACP] hydrolase activity"/>
    <property type="evidence" value="ECO:0007669"/>
    <property type="project" value="InterPro"/>
</dbReference>
<dbReference type="GO" id="GO:0000036">
    <property type="term" value="F:acyl carrier activity"/>
    <property type="evidence" value="ECO:0007669"/>
    <property type="project" value="TreeGrafter"/>
</dbReference>
<evidence type="ECO:0000313" key="10">
    <source>
        <dbReference type="EMBL" id="MDR6239431.1"/>
    </source>
</evidence>
<dbReference type="InterPro" id="IPR002864">
    <property type="entry name" value="Acyl-ACP_thioesterase_NHD"/>
</dbReference>
<keyword evidence="3" id="KW-0378">Hydrolase</keyword>
<protein>
    <submittedName>
        <fullName evidence="10">Acyl-ACP thioesterase</fullName>
    </submittedName>
</protein>
<reference evidence="10" key="1">
    <citation type="submission" date="2023-07" db="EMBL/GenBank/DDBJ databases">
        <title>Genomic Encyclopedia of Type Strains, Phase IV (KMG-IV): sequencing the most valuable type-strain genomes for metagenomic binning, comparative biology and taxonomic classification.</title>
        <authorList>
            <person name="Goeker M."/>
        </authorList>
    </citation>
    <scope>NUCLEOTIDE SEQUENCE</scope>
    <source>
        <strain evidence="10">DSM 26174</strain>
    </source>
</reference>
<dbReference type="SUPFAM" id="SSF54637">
    <property type="entry name" value="Thioesterase/thiol ester dehydrase-isomerase"/>
    <property type="match status" value="2"/>
</dbReference>
<keyword evidence="5" id="KW-0809">Transit peptide</keyword>
<dbReference type="RefSeq" id="WP_309939096.1">
    <property type="nucleotide sequence ID" value="NZ_AP025305.1"/>
</dbReference>
<dbReference type="InterPro" id="IPR029069">
    <property type="entry name" value="HotDog_dom_sf"/>
</dbReference>
<keyword evidence="11" id="KW-1185">Reference proteome</keyword>
<accession>A0AAE3XP97</accession>
<sequence length="247" mass="28652">MDEINGIWSQQYTIPYSECDWKNKFKLTSICNLFQEGAGNHASFRKFGNEHMKLANKVWVVNKFKMQISTPPAWKQDVILKTWVKNAYSALSTRDYELYSTDGKCLAKASALWVCIDSNTHRPTMIGDHESRMPKIDRSAIDEKLSKIQMPDNFIHETTLRTKYSDLDMLNHVNNVKYIEWVLDSMPEEFMLNKDVAEVQINYDAQTFLNDEVKICSANVGNEFTTLVKRVEDHKILCSMITKFKEG</sequence>
<feature type="domain" description="Acyl-ACP thioesterase N-terminal hotdog" evidence="8">
    <location>
        <begin position="8"/>
        <end position="128"/>
    </location>
</feature>
<evidence type="ECO:0000256" key="6">
    <source>
        <dbReference type="ARBA" id="ARBA00023098"/>
    </source>
</evidence>
<organism evidence="10 11">
    <name type="scientific">Aureibacter tunicatorum</name>
    <dbReference type="NCBI Taxonomy" id="866807"/>
    <lineage>
        <taxon>Bacteria</taxon>
        <taxon>Pseudomonadati</taxon>
        <taxon>Bacteroidota</taxon>
        <taxon>Cytophagia</taxon>
        <taxon>Cytophagales</taxon>
        <taxon>Persicobacteraceae</taxon>
        <taxon>Aureibacter</taxon>
    </lineage>
</organism>
<dbReference type="PANTHER" id="PTHR31727:SF6">
    <property type="entry name" value="OLEOYL-ACYL CARRIER PROTEIN THIOESTERASE 1, CHLOROPLASTIC"/>
    <property type="match status" value="1"/>
</dbReference>